<name>A0A1W9YZH5_MYCBA</name>
<comment type="caution">
    <text evidence="2">The sequence shown here is derived from an EMBL/GenBank/DDBJ whole genome shotgun (WGS) entry which is preliminary data.</text>
</comment>
<dbReference type="PIRSF" id="PIRSF029171">
    <property type="entry name" value="Esterase_LipA"/>
    <property type="match status" value="1"/>
</dbReference>
<dbReference type="OrthoDB" id="9798122at2"/>
<evidence type="ECO:0000313" key="2">
    <source>
        <dbReference type="EMBL" id="ORA05455.1"/>
    </source>
</evidence>
<accession>A0A1W9YZH5</accession>
<dbReference type="AlphaFoldDB" id="A0A1W9YZH5"/>
<dbReference type="SUPFAM" id="SSF53474">
    <property type="entry name" value="alpha/beta-Hydrolases"/>
    <property type="match status" value="1"/>
</dbReference>
<dbReference type="RefSeq" id="WP_083057422.1">
    <property type="nucleotide sequence ID" value="NZ_JACKVM010000014.1"/>
</dbReference>
<evidence type="ECO:0000256" key="1">
    <source>
        <dbReference type="SAM" id="MobiDB-lite"/>
    </source>
</evidence>
<dbReference type="Proteomes" id="UP000192366">
    <property type="component" value="Unassembled WGS sequence"/>
</dbReference>
<dbReference type="STRING" id="564198.BST17_09680"/>
<feature type="region of interest" description="Disordered" evidence="1">
    <location>
        <begin position="30"/>
        <end position="50"/>
    </location>
</feature>
<dbReference type="GO" id="GO:0004806">
    <property type="term" value="F:triacylglycerol lipase activity"/>
    <property type="evidence" value="ECO:0007669"/>
    <property type="project" value="InterPro"/>
</dbReference>
<evidence type="ECO:0000313" key="3">
    <source>
        <dbReference type="Proteomes" id="UP000192366"/>
    </source>
</evidence>
<protein>
    <recommendedName>
        <fullName evidence="4">Lipase</fullName>
    </recommendedName>
</protein>
<dbReference type="PANTHER" id="PTHR34853:SF1">
    <property type="entry name" value="LIPASE 5"/>
    <property type="match status" value="1"/>
</dbReference>
<sequence>MRRILLVAGGVLAVLILIAVVTLAVSPRARQQAGLSDPPPPVATAEPIPGADLSGAGPGSLVSAMTMPEFSRSPQGSRIDAARVVYRSTDGDTGAPTEVSGSVYVPQGSAPAGGWPVVAFGHGTVGIDEMCAPSLSATLLGMTDWVVKLTDLGFAVAFADFQGLGAPGVHPYLDSRTAGRNMIDSVRALRKTFPDVSERWAALGGSQGGGAVWAVGEQAGTYAPELLPSGVLALAPVADVAGLVDKAVNATLTNEQAAALILVIESLARMHPDVNRDDYRHGVAAERWDTLIACSGAAVHDREDLIEQLQPGDLTPKTPEAADRLRGYLQAWALPQQPLAAPLSVVYGGEDEYIDPDWTRAAIERACALGGNVVWDFQPDKGHGDLEVADQLGWLTERLGGLPATTECA</sequence>
<proteinExistence type="predicted"/>
<dbReference type="InterPro" id="IPR029058">
    <property type="entry name" value="AB_hydrolase_fold"/>
</dbReference>
<dbReference type="Gene3D" id="3.40.50.1820">
    <property type="entry name" value="alpha/beta hydrolase"/>
    <property type="match status" value="2"/>
</dbReference>
<gene>
    <name evidence="2" type="ORF">BST17_09680</name>
</gene>
<dbReference type="PANTHER" id="PTHR34853">
    <property type="match status" value="1"/>
</dbReference>
<dbReference type="EMBL" id="MVHJ01000006">
    <property type="protein sequence ID" value="ORA05455.1"/>
    <property type="molecule type" value="Genomic_DNA"/>
</dbReference>
<organism evidence="2 3">
    <name type="scientific">Mycolicibacterium bacteremicum</name>
    <name type="common">Mycobacterium bacteremicum</name>
    <dbReference type="NCBI Taxonomy" id="564198"/>
    <lineage>
        <taxon>Bacteria</taxon>
        <taxon>Bacillati</taxon>
        <taxon>Actinomycetota</taxon>
        <taxon>Actinomycetes</taxon>
        <taxon>Mycobacteriales</taxon>
        <taxon>Mycobacteriaceae</taxon>
        <taxon>Mycolicibacterium</taxon>
    </lineage>
</organism>
<dbReference type="InterPro" id="IPR005152">
    <property type="entry name" value="Lipase_secreted"/>
</dbReference>
<reference evidence="2 3" key="1">
    <citation type="submission" date="2017-02" db="EMBL/GenBank/DDBJ databases">
        <title>The new phylogeny of genus Mycobacterium.</title>
        <authorList>
            <person name="Tortoli E."/>
            <person name="Trovato A."/>
            <person name="Cirillo D.M."/>
        </authorList>
    </citation>
    <scope>NUCLEOTIDE SEQUENCE [LARGE SCALE GENOMIC DNA]</scope>
    <source>
        <strain evidence="2 3">DSM 45578</strain>
    </source>
</reference>
<dbReference type="GO" id="GO:0016042">
    <property type="term" value="P:lipid catabolic process"/>
    <property type="evidence" value="ECO:0007669"/>
    <property type="project" value="InterPro"/>
</dbReference>
<evidence type="ECO:0008006" key="4">
    <source>
        <dbReference type="Google" id="ProtNLM"/>
    </source>
</evidence>
<keyword evidence="3" id="KW-1185">Reference proteome</keyword>
<dbReference type="Pfam" id="PF03583">
    <property type="entry name" value="LIP"/>
    <property type="match status" value="1"/>
</dbReference>